<gene>
    <name evidence="1" type="ORF">EDD75_2232</name>
</gene>
<dbReference type="AlphaFoldDB" id="A0A3N5BD98"/>
<reference evidence="1 2" key="1">
    <citation type="submission" date="2018-11" db="EMBL/GenBank/DDBJ databases">
        <title>Genomic Encyclopedia of Type Strains, Phase IV (KMG-IV): sequencing the most valuable type-strain genomes for metagenomic binning, comparative biology and taxonomic classification.</title>
        <authorList>
            <person name="Goeker M."/>
        </authorList>
    </citation>
    <scope>NUCLEOTIDE SEQUENCE [LARGE SCALE GENOMIC DNA]</scope>
    <source>
        <strain evidence="1 2">DSM 102936</strain>
    </source>
</reference>
<proteinExistence type="predicted"/>
<comment type="caution">
    <text evidence="1">The sequence shown here is derived from an EMBL/GenBank/DDBJ whole genome shotgun (WGS) entry which is preliminary data.</text>
</comment>
<evidence type="ECO:0000313" key="2">
    <source>
        <dbReference type="Proteomes" id="UP000282654"/>
    </source>
</evidence>
<protein>
    <submittedName>
        <fullName evidence="1">Uncharacterized protein</fullName>
    </submittedName>
</protein>
<keyword evidence="2" id="KW-1185">Reference proteome</keyword>
<dbReference type="RefSeq" id="WP_123932086.1">
    <property type="nucleotide sequence ID" value="NZ_RKRE01000004.1"/>
</dbReference>
<sequence>MSKTGKARFTKAAKRLERLVGAKDRLTEEERDRAAGALWELLMAAVQTCLERTGGKVFSERWGQGVVADGRAYVFIFASALGAYDRAGFPLPPGSAEGGQLAVFGLFVEDEAVVNAPRLARAMNVFADVFVVGVSREGKLVKVDAVGYVRHLVKEMTDAKGAVRFAKKRGVTDLQHLRSLQQLWRDYCEGRVVL</sequence>
<dbReference type="EMBL" id="RKRE01000004">
    <property type="protein sequence ID" value="RPF42011.1"/>
    <property type="molecule type" value="Genomic_DNA"/>
</dbReference>
<organism evidence="1 2">
    <name type="scientific">Thermodesulfitimonas autotrophica</name>
    <dbReference type="NCBI Taxonomy" id="1894989"/>
    <lineage>
        <taxon>Bacteria</taxon>
        <taxon>Bacillati</taxon>
        <taxon>Bacillota</taxon>
        <taxon>Clostridia</taxon>
        <taxon>Thermoanaerobacterales</taxon>
        <taxon>Thermoanaerobacteraceae</taxon>
        <taxon>Thermodesulfitimonas</taxon>
    </lineage>
</organism>
<dbReference type="Proteomes" id="UP000282654">
    <property type="component" value="Unassembled WGS sequence"/>
</dbReference>
<evidence type="ECO:0000313" key="1">
    <source>
        <dbReference type="EMBL" id="RPF42011.1"/>
    </source>
</evidence>
<name>A0A3N5BD98_9THEO</name>
<accession>A0A3N5BD98</accession>